<name>A0A428UQN3_9HYPO</name>
<sequence>MMHSASECHPDLHSIDCVGYVDDSSHSRYGLVYKAPSPSFSTLHELIASPDLKTPDLDDRVRLAHTLAVALWSLHSLDWLHKSLCSANILFFPSAFFNLGSLTHRCCRFGSRYSTAVSHGFRRLASRFLTRPYPSPHAIPPSPPYTDTQPHYEVSHTASPWMFIA</sequence>
<dbReference type="GO" id="GO:0004672">
    <property type="term" value="F:protein kinase activity"/>
    <property type="evidence" value="ECO:0007669"/>
    <property type="project" value="InterPro"/>
</dbReference>
<protein>
    <recommendedName>
        <fullName evidence="1">Protein kinase domain-containing protein</fullName>
    </recommendedName>
</protein>
<proteinExistence type="predicted"/>
<evidence type="ECO:0000313" key="3">
    <source>
        <dbReference type="Proteomes" id="UP000287144"/>
    </source>
</evidence>
<dbReference type="PANTHER" id="PTHR37542:SF1">
    <property type="entry name" value="PRION-INHIBITION AND PROPAGATION HELO DOMAIN-CONTAINING PROTEIN"/>
    <property type="match status" value="1"/>
</dbReference>
<comment type="caution">
    <text evidence="2">The sequence shown here is derived from an EMBL/GenBank/DDBJ whole genome shotgun (WGS) entry which is preliminary data.</text>
</comment>
<evidence type="ECO:0000313" key="2">
    <source>
        <dbReference type="EMBL" id="RSM16588.1"/>
    </source>
</evidence>
<feature type="domain" description="Protein kinase" evidence="1">
    <location>
        <begin position="1"/>
        <end position="165"/>
    </location>
</feature>
<dbReference type="GO" id="GO:0005524">
    <property type="term" value="F:ATP binding"/>
    <property type="evidence" value="ECO:0007669"/>
    <property type="project" value="InterPro"/>
</dbReference>
<dbReference type="STRING" id="1325735.A0A428UQN3"/>
<dbReference type="SUPFAM" id="SSF56112">
    <property type="entry name" value="Protein kinase-like (PK-like)"/>
    <property type="match status" value="1"/>
</dbReference>
<accession>A0A428UQN3</accession>
<dbReference type="InterPro" id="IPR000719">
    <property type="entry name" value="Prot_kinase_dom"/>
</dbReference>
<dbReference type="InterPro" id="IPR011009">
    <property type="entry name" value="Kinase-like_dom_sf"/>
</dbReference>
<dbReference type="PANTHER" id="PTHR37542">
    <property type="entry name" value="HELO DOMAIN-CONTAINING PROTEIN-RELATED"/>
    <property type="match status" value="1"/>
</dbReference>
<gene>
    <name evidence="2" type="ORF">CEP52_000071</name>
</gene>
<dbReference type="Proteomes" id="UP000287144">
    <property type="component" value="Unassembled WGS sequence"/>
</dbReference>
<evidence type="ECO:0000259" key="1">
    <source>
        <dbReference type="PROSITE" id="PS50011"/>
    </source>
</evidence>
<keyword evidence="3" id="KW-1185">Reference proteome</keyword>
<dbReference type="EMBL" id="NKCK01000001">
    <property type="protein sequence ID" value="RSM16588.1"/>
    <property type="molecule type" value="Genomic_DNA"/>
</dbReference>
<reference evidence="2 3" key="1">
    <citation type="submission" date="2017-06" db="EMBL/GenBank/DDBJ databases">
        <title>Comparative genomic analysis of Ambrosia Fusariam Clade fungi.</title>
        <authorList>
            <person name="Stajich J.E."/>
            <person name="Carrillo J."/>
            <person name="Kijimoto T."/>
            <person name="Eskalen A."/>
            <person name="O'Donnell K."/>
            <person name="Kasson M."/>
        </authorList>
    </citation>
    <scope>NUCLEOTIDE SEQUENCE [LARGE SCALE GENOMIC DNA]</scope>
    <source>
        <strain evidence="2 3">NRRL62579</strain>
    </source>
</reference>
<dbReference type="PROSITE" id="PS50011">
    <property type="entry name" value="PROTEIN_KINASE_DOM"/>
    <property type="match status" value="1"/>
</dbReference>
<dbReference type="AlphaFoldDB" id="A0A428UQN3"/>
<organism evidence="2 3">
    <name type="scientific">Fusarium oligoseptatum</name>
    <dbReference type="NCBI Taxonomy" id="2604345"/>
    <lineage>
        <taxon>Eukaryota</taxon>
        <taxon>Fungi</taxon>
        <taxon>Dikarya</taxon>
        <taxon>Ascomycota</taxon>
        <taxon>Pezizomycotina</taxon>
        <taxon>Sordariomycetes</taxon>
        <taxon>Hypocreomycetidae</taxon>
        <taxon>Hypocreales</taxon>
        <taxon>Nectriaceae</taxon>
        <taxon>Fusarium</taxon>
        <taxon>Fusarium solani species complex</taxon>
    </lineage>
</organism>